<sequence>MTWRTERRRRQIADKGRMMRLMRADQSQSVSVMAYAPPPQASQLADGVARAPFVAQIGADEVTAAAYMPKPRDRVEDGPKTYTLTDATPVYDGPTVCGWTLIAAGGN</sequence>
<dbReference type="AlphaFoldDB" id="A0A511XFN6"/>
<dbReference type="Proteomes" id="UP000321635">
    <property type="component" value="Unassembled WGS sequence"/>
</dbReference>
<proteinExistence type="predicted"/>
<protein>
    <submittedName>
        <fullName evidence="1">Uncharacterized protein</fullName>
    </submittedName>
</protein>
<gene>
    <name evidence="1" type="ORF">ANI02nite_36510</name>
</gene>
<comment type="caution">
    <text evidence="1">The sequence shown here is derived from an EMBL/GenBank/DDBJ whole genome shotgun (WGS) entry which is preliminary data.</text>
</comment>
<evidence type="ECO:0000313" key="2">
    <source>
        <dbReference type="Proteomes" id="UP000321635"/>
    </source>
</evidence>
<accession>A0A511XFN6</accession>
<keyword evidence="2" id="KW-1185">Reference proteome</keyword>
<evidence type="ECO:0000313" key="1">
    <source>
        <dbReference type="EMBL" id="GEN61767.1"/>
    </source>
</evidence>
<reference evidence="1 2" key="1">
    <citation type="submission" date="2019-07" db="EMBL/GenBank/DDBJ databases">
        <title>Whole genome shotgun sequence of Acetobacter nitrogenifigens NBRC 105050.</title>
        <authorList>
            <person name="Hosoyama A."/>
            <person name="Uohara A."/>
            <person name="Ohji S."/>
            <person name="Ichikawa N."/>
        </authorList>
    </citation>
    <scope>NUCLEOTIDE SEQUENCE [LARGE SCALE GENOMIC DNA]</scope>
    <source>
        <strain evidence="1 2">NBRC 105050</strain>
    </source>
</reference>
<organism evidence="1 2">
    <name type="scientific">Acetobacter nitrogenifigens DSM 23921 = NBRC 105050</name>
    <dbReference type="NCBI Taxonomy" id="1120919"/>
    <lineage>
        <taxon>Bacteria</taxon>
        <taxon>Pseudomonadati</taxon>
        <taxon>Pseudomonadota</taxon>
        <taxon>Alphaproteobacteria</taxon>
        <taxon>Acetobacterales</taxon>
        <taxon>Acetobacteraceae</taxon>
        <taxon>Acetobacter</taxon>
    </lineage>
</organism>
<dbReference type="OrthoDB" id="7221886at2"/>
<dbReference type="RefSeq" id="WP_146882741.1">
    <property type="nucleotide sequence ID" value="NZ_BJYF01000092.1"/>
</dbReference>
<name>A0A511XFN6_9PROT</name>
<dbReference type="EMBL" id="BJYF01000092">
    <property type="protein sequence ID" value="GEN61767.1"/>
    <property type="molecule type" value="Genomic_DNA"/>
</dbReference>